<feature type="compositionally biased region" description="Basic and acidic residues" evidence="2">
    <location>
        <begin position="133"/>
        <end position="148"/>
    </location>
</feature>
<accession>A0A2M6XT81</accession>
<evidence type="ECO:0000313" key="4">
    <source>
        <dbReference type="Proteomes" id="UP000230586"/>
    </source>
</evidence>
<feature type="region of interest" description="Disordered" evidence="2">
    <location>
        <begin position="129"/>
        <end position="181"/>
    </location>
</feature>
<sequence>MSNLERYINRRQARHTSDVEKSDSGSRSSVGDLEKMINLRKAKGIEHSDITPDKNFGQKIFDKFRNIPERLRRLFNRSEQPSVNEVADVAQEQITAEANIITSEGHQDIPLSDEANIVVEIIDQKVSNNAKQTTDEIKNIAKEPDKSKTNPVLKEPSTGQSDNNPGTEVRPETSPSEKLLPIKEQADELAELQKDLEKKTLPIKEQADELAELQKDLEKKTKKIKELEKKYNELEPPASLLQKDI</sequence>
<keyword evidence="1" id="KW-0175">Coiled coil</keyword>
<evidence type="ECO:0000256" key="1">
    <source>
        <dbReference type="SAM" id="Coils"/>
    </source>
</evidence>
<dbReference type="AlphaFoldDB" id="A0A2M6XT81"/>
<name>A0A2M6XT81_9BACT</name>
<reference evidence="4" key="1">
    <citation type="submission" date="2017-09" db="EMBL/GenBank/DDBJ databases">
        <title>Depth-based differentiation of microbial function through sediment-hosted aquifers and enrichment of novel symbionts in the deep terrestrial subsurface.</title>
        <authorList>
            <person name="Probst A.J."/>
            <person name="Ladd B."/>
            <person name="Jarett J.K."/>
            <person name="Geller-Mcgrath D.E."/>
            <person name="Sieber C.M.K."/>
            <person name="Emerson J.B."/>
            <person name="Anantharaman K."/>
            <person name="Thomas B.C."/>
            <person name="Malmstrom R."/>
            <person name="Stieglmeier M."/>
            <person name="Klingl A."/>
            <person name="Woyke T."/>
            <person name="Ryan C.M."/>
            <person name="Banfield J.F."/>
        </authorList>
    </citation>
    <scope>NUCLEOTIDE SEQUENCE [LARGE SCALE GENOMIC DNA]</scope>
</reference>
<dbReference type="Proteomes" id="UP000230586">
    <property type="component" value="Unassembled WGS sequence"/>
</dbReference>
<protein>
    <submittedName>
        <fullName evidence="3">Uncharacterized protein</fullName>
    </submittedName>
</protein>
<feature type="coiled-coil region" evidence="1">
    <location>
        <begin position="203"/>
        <end position="230"/>
    </location>
</feature>
<dbReference type="EMBL" id="PEXX01000024">
    <property type="protein sequence ID" value="PIU10779.1"/>
    <property type="molecule type" value="Genomic_DNA"/>
</dbReference>
<feature type="non-terminal residue" evidence="3">
    <location>
        <position position="245"/>
    </location>
</feature>
<feature type="compositionally biased region" description="Basic and acidic residues" evidence="2">
    <location>
        <begin position="15"/>
        <end position="24"/>
    </location>
</feature>
<gene>
    <name evidence="3" type="ORF">COT27_01270</name>
</gene>
<organism evidence="3 4">
    <name type="scientific">Candidatus Kuenenbacteria bacterium CG08_land_8_20_14_0_20_37_23</name>
    <dbReference type="NCBI Taxonomy" id="1974617"/>
    <lineage>
        <taxon>Bacteria</taxon>
        <taxon>Candidatus Kueneniibacteriota</taxon>
    </lineage>
</organism>
<feature type="compositionally biased region" description="Polar residues" evidence="2">
    <location>
        <begin position="157"/>
        <end position="166"/>
    </location>
</feature>
<evidence type="ECO:0000256" key="2">
    <source>
        <dbReference type="SAM" id="MobiDB-lite"/>
    </source>
</evidence>
<feature type="region of interest" description="Disordered" evidence="2">
    <location>
        <begin position="1"/>
        <end position="33"/>
    </location>
</feature>
<evidence type="ECO:0000313" key="3">
    <source>
        <dbReference type="EMBL" id="PIU10779.1"/>
    </source>
</evidence>
<proteinExistence type="predicted"/>
<comment type="caution">
    <text evidence="3">The sequence shown here is derived from an EMBL/GenBank/DDBJ whole genome shotgun (WGS) entry which is preliminary data.</text>
</comment>